<dbReference type="PANTHER" id="PTHR11075:SF54">
    <property type="entry name" value="LARGE RIBOSOMAL SUBUNIT PROTEIN ML62"/>
    <property type="match status" value="1"/>
</dbReference>
<proteinExistence type="predicted"/>
<dbReference type="Gene3D" id="3.30.160.20">
    <property type="match status" value="1"/>
</dbReference>
<evidence type="ECO:0000259" key="1">
    <source>
        <dbReference type="Pfam" id="PF00472"/>
    </source>
</evidence>
<dbReference type="HOGENOM" id="CLU_089470_0_2_1"/>
<dbReference type="SUPFAM" id="SSF110916">
    <property type="entry name" value="Peptidyl-tRNA hydrolase domain-like"/>
    <property type="match status" value="1"/>
</dbReference>
<dbReference type="GeneID" id="34688256"/>
<dbReference type="GO" id="GO:0016150">
    <property type="term" value="F:translation release factor activity, codon nonspecific"/>
    <property type="evidence" value="ECO:0007669"/>
    <property type="project" value="TreeGrafter"/>
</dbReference>
<accession>A0A0C7MXG4</accession>
<dbReference type="Proteomes" id="UP000054304">
    <property type="component" value="Unassembled WGS sequence"/>
</dbReference>
<reference evidence="2 3" key="1">
    <citation type="submission" date="2014-12" db="EMBL/GenBank/DDBJ databases">
        <authorList>
            <person name="Neuveglise Cecile"/>
        </authorList>
    </citation>
    <scope>NUCLEOTIDE SEQUENCE [LARGE SCALE GENOMIC DNA]</scope>
    <source>
        <strain evidence="2 3">CBS 12615</strain>
    </source>
</reference>
<name>A0A0C7MXG4_9SACH</name>
<dbReference type="RefSeq" id="XP_022630898.1">
    <property type="nucleotide sequence ID" value="XM_022772543.1"/>
</dbReference>
<dbReference type="InterPro" id="IPR052104">
    <property type="entry name" value="Mito_Release_Factor_mL62"/>
</dbReference>
<protein>
    <submittedName>
        <fullName evidence="2">LALA0S13e00848g1_1</fullName>
    </submittedName>
</protein>
<sequence>MSTTLFRMAQSTLQYHRSNIFILPFFSTTANKKPEQWLKALDIKTLPVRSFSFQFDRSSGPGGQKVNKSSTKCTMTIYGFSKCPWIPQEVRDQLMAKNLRYWARSKDCIVIQSDQTRSRETNKELCLDKFVKEIKDVCWFAGPVSAQDKEKWEGVRRKTKEFRLLDKKFQSDKKQLRRKQNFL</sequence>
<feature type="domain" description="Prokaryotic-type class I peptide chain release factors" evidence="1">
    <location>
        <begin position="48"/>
        <end position="176"/>
    </location>
</feature>
<keyword evidence="3" id="KW-1185">Reference proteome</keyword>
<dbReference type="Pfam" id="PF00472">
    <property type="entry name" value="RF-1"/>
    <property type="match status" value="1"/>
</dbReference>
<dbReference type="OrthoDB" id="270639at2759"/>
<organism evidence="2 3">
    <name type="scientific">Lachancea lanzarotensis</name>
    <dbReference type="NCBI Taxonomy" id="1245769"/>
    <lineage>
        <taxon>Eukaryota</taxon>
        <taxon>Fungi</taxon>
        <taxon>Dikarya</taxon>
        <taxon>Ascomycota</taxon>
        <taxon>Saccharomycotina</taxon>
        <taxon>Saccharomycetes</taxon>
        <taxon>Saccharomycetales</taxon>
        <taxon>Saccharomycetaceae</taxon>
        <taxon>Lachancea</taxon>
    </lineage>
</organism>
<dbReference type="PANTHER" id="PTHR11075">
    <property type="entry name" value="PEPTIDE CHAIN RELEASE FACTOR"/>
    <property type="match status" value="1"/>
</dbReference>
<evidence type="ECO:0000313" key="2">
    <source>
        <dbReference type="EMBL" id="CEP64694.1"/>
    </source>
</evidence>
<dbReference type="EMBL" id="LN736372">
    <property type="protein sequence ID" value="CEP64694.1"/>
    <property type="molecule type" value="Genomic_DNA"/>
</dbReference>
<dbReference type="GO" id="GO:0070126">
    <property type="term" value="P:mitochondrial translational termination"/>
    <property type="evidence" value="ECO:0007669"/>
    <property type="project" value="TreeGrafter"/>
</dbReference>
<dbReference type="STRING" id="1245769.A0A0C7MXG4"/>
<gene>
    <name evidence="2" type="ORF">LALA0_S13e00848g</name>
</gene>
<dbReference type="InterPro" id="IPR000352">
    <property type="entry name" value="Pep_chain_release_fac_I"/>
</dbReference>
<dbReference type="GO" id="GO:0005762">
    <property type="term" value="C:mitochondrial large ribosomal subunit"/>
    <property type="evidence" value="ECO:0007669"/>
    <property type="project" value="EnsemblFungi"/>
</dbReference>
<dbReference type="AlphaFoldDB" id="A0A0C7MXG4"/>
<dbReference type="GO" id="GO:0004045">
    <property type="term" value="F:peptidyl-tRNA hydrolase activity"/>
    <property type="evidence" value="ECO:0007669"/>
    <property type="project" value="EnsemblFungi"/>
</dbReference>
<evidence type="ECO:0000313" key="3">
    <source>
        <dbReference type="Proteomes" id="UP000054304"/>
    </source>
</evidence>